<comment type="caution">
    <text evidence="4">The sequence shown here is derived from an EMBL/GenBank/DDBJ whole genome shotgun (WGS) entry which is preliminary data.</text>
</comment>
<evidence type="ECO:0000313" key="5">
    <source>
        <dbReference type="Proteomes" id="UP001174677"/>
    </source>
</evidence>
<keyword evidence="1" id="KW-0175">Coiled coil</keyword>
<evidence type="ECO:0000256" key="1">
    <source>
        <dbReference type="SAM" id="Coils"/>
    </source>
</evidence>
<dbReference type="PANTHER" id="PTHR46328">
    <property type="entry name" value="FAR-RED IMPAIRED RESPONSIVE (FAR1) FAMILY PROTEIN-RELATED"/>
    <property type="match status" value="1"/>
</dbReference>
<proteinExistence type="predicted"/>
<evidence type="ECO:0000256" key="2">
    <source>
        <dbReference type="SAM" id="MobiDB-lite"/>
    </source>
</evidence>
<feature type="coiled-coil region" evidence="1">
    <location>
        <begin position="193"/>
        <end position="220"/>
    </location>
</feature>
<protein>
    <recommendedName>
        <fullName evidence="3">FAR1 domain-containing protein</fullName>
    </recommendedName>
</protein>
<dbReference type="EMBL" id="JARPOI010000006">
    <property type="protein sequence ID" value="KAJ9178564.1"/>
    <property type="molecule type" value="Genomic_DNA"/>
</dbReference>
<evidence type="ECO:0000313" key="4">
    <source>
        <dbReference type="EMBL" id="KAJ9178564.1"/>
    </source>
</evidence>
<feature type="region of interest" description="Disordered" evidence="2">
    <location>
        <begin position="125"/>
        <end position="154"/>
    </location>
</feature>
<feature type="domain" description="FAR1" evidence="3">
    <location>
        <begin position="99"/>
        <end position="190"/>
    </location>
</feature>
<dbReference type="Pfam" id="PF03101">
    <property type="entry name" value="FAR1"/>
    <property type="match status" value="1"/>
</dbReference>
<sequence>MFHHVSLAVLICALSKQESQLSQQLPFSSLPEKIPFPQFSPQKITEEACFFSLMDTRMDDADGRLEISRGGEPSPHEIDKNQEPYEGMLFESEERAKAFYDDYARHVGFSTRVLSSRKSERDGSLISRGIGCRGGSDGRRRGKSHMQDKQQEGCKAKQQEGCKAMILLKREKPGRWIVRKFLGAHNHPFVDQLPKSRQKLDEKDKKIQELTTELRIKKRLSTAYREQLLTFMKDFEDHNVHLSTKVQLIFDNLKKLEAERQELLLMHTFCIVI</sequence>
<reference evidence="4" key="1">
    <citation type="journal article" date="2023" name="Plant Biotechnol. J.">
        <title>Chromosome-level wild Hevea brasiliensis genome provides new tools for genomic-assisted breeding and valuable loci to elevate rubber yield.</title>
        <authorList>
            <person name="Cheng H."/>
            <person name="Song X."/>
            <person name="Hu Y."/>
            <person name="Wu T."/>
            <person name="Yang Q."/>
            <person name="An Z."/>
            <person name="Feng S."/>
            <person name="Deng Z."/>
            <person name="Wu W."/>
            <person name="Zeng X."/>
            <person name="Tu M."/>
            <person name="Wang X."/>
            <person name="Huang H."/>
        </authorList>
    </citation>
    <scope>NUCLEOTIDE SEQUENCE</scope>
    <source>
        <strain evidence="4">MT/VB/25A 57/8</strain>
    </source>
</reference>
<keyword evidence="5" id="KW-1185">Reference proteome</keyword>
<name>A0ABQ9ME27_HEVBR</name>
<gene>
    <name evidence="4" type="ORF">P3X46_010440</name>
</gene>
<dbReference type="InterPro" id="IPR004330">
    <property type="entry name" value="FAR1_DNA_bnd_dom"/>
</dbReference>
<evidence type="ECO:0000259" key="3">
    <source>
        <dbReference type="Pfam" id="PF03101"/>
    </source>
</evidence>
<organism evidence="4 5">
    <name type="scientific">Hevea brasiliensis</name>
    <name type="common">Para rubber tree</name>
    <name type="synonym">Siphonia brasiliensis</name>
    <dbReference type="NCBI Taxonomy" id="3981"/>
    <lineage>
        <taxon>Eukaryota</taxon>
        <taxon>Viridiplantae</taxon>
        <taxon>Streptophyta</taxon>
        <taxon>Embryophyta</taxon>
        <taxon>Tracheophyta</taxon>
        <taxon>Spermatophyta</taxon>
        <taxon>Magnoliopsida</taxon>
        <taxon>eudicotyledons</taxon>
        <taxon>Gunneridae</taxon>
        <taxon>Pentapetalae</taxon>
        <taxon>rosids</taxon>
        <taxon>fabids</taxon>
        <taxon>Malpighiales</taxon>
        <taxon>Euphorbiaceae</taxon>
        <taxon>Crotonoideae</taxon>
        <taxon>Micrandreae</taxon>
        <taxon>Hevea</taxon>
    </lineage>
</organism>
<accession>A0ABQ9ME27</accession>
<feature type="compositionally biased region" description="Basic and acidic residues" evidence="2">
    <location>
        <begin position="145"/>
        <end position="154"/>
    </location>
</feature>
<dbReference type="Proteomes" id="UP001174677">
    <property type="component" value="Chromosome 6"/>
</dbReference>
<dbReference type="PANTHER" id="PTHR46328:SF8">
    <property type="entry name" value="PROTEIN FAR1-RELATED SEQUENCE 2-LIKE"/>
    <property type="match status" value="1"/>
</dbReference>